<dbReference type="InterPro" id="IPR000669">
    <property type="entry name" value="Mannitol_DH"/>
</dbReference>
<dbReference type="Gene3D" id="1.10.1040.10">
    <property type="entry name" value="N-(1-d-carboxylethyl)-l-norvaline Dehydrogenase, domain 2"/>
    <property type="match status" value="1"/>
</dbReference>
<dbReference type="RefSeq" id="WP_261522461.1">
    <property type="nucleotide sequence ID" value="NZ_JAODNW010000028.1"/>
</dbReference>
<dbReference type="SUPFAM" id="SSF51735">
    <property type="entry name" value="NAD(P)-binding Rossmann-fold domains"/>
    <property type="match status" value="1"/>
</dbReference>
<dbReference type="InterPro" id="IPR050988">
    <property type="entry name" value="Mannitol_DH/Oxidoreductase"/>
</dbReference>
<evidence type="ECO:0000256" key="2">
    <source>
        <dbReference type="ARBA" id="ARBA00023027"/>
    </source>
</evidence>
<sequence>MIARLSLDTLAQVPETVARPGYEPARHGAGIVHIGVGAFHRAHQAVYTDAALAGAGGDWRIDGISLRSTQIADALNPQHGLYSLIERGEEGASARVVGSLRRVIAAARDGQAPLAALAAPETRIVSLTVTEKAYGIDRARGCADEAHPAVAADLAAARRPQGVLGLLCEGLRLRKEQGLPPFTILCCDNLPDNGGLVRTGLVDFAARLDPSLADWIGAAVAFPSTMVDRITPAPTEETQAKAQRLLGLADLAAVEAEPFTQWVVEDHFPTGRPAWEQGGAIFVADVAPYEAMKLRMLNGTHSMMAYTGFLCGHKYVRDVMRDGALARLVRRHLKAAAATLGPLDGIDTKDYADVLARRFANPAIAHETYQIAMDGTEKLPQRIAAPALHALVHGQKLRPFAFAVAAWMRYCLGRGEDGAAYALRDPREAAIAAAVKGVEGDARGICRALSALPGLFPARLVQNAYWQEEVETVLSAMLEKGVADTVRREAEGLPAGG</sequence>
<accession>A0ABV6DB62</accession>
<dbReference type="InterPro" id="IPR013131">
    <property type="entry name" value="Mannitol_DH_N"/>
</dbReference>
<protein>
    <submittedName>
        <fullName evidence="5">Mannitol dehydrogenase family protein</fullName>
        <ecNumber evidence="5">1.1.1.-</ecNumber>
    </submittedName>
</protein>
<comment type="caution">
    <text evidence="5">The sequence shown here is derived from an EMBL/GenBank/DDBJ whole genome shotgun (WGS) entry which is preliminary data.</text>
</comment>
<evidence type="ECO:0000313" key="5">
    <source>
        <dbReference type="EMBL" id="MFC0209878.1"/>
    </source>
</evidence>
<dbReference type="Pfam" id="PF08125">
    <property type="entry name" value="Mannitol_dh_C"/>
    <property type="match status" value="1"/>
</dbReference>
<dbReference type="PRINTS" id="PR00084">
    <property type="entry name" value="MTLDHDRGNASE"/>
</dbReference>
<evidence type="ECO:0000259" key="3">
    <source>
        <dbReference type="Pfam" id="PF01232"/>
    </source>
</evidence>
<dbReference type="PANTHER" id="PTHR43362:SF1">
    <property type="entry name" value="MANNITOL DEHYDROGENASE 2-RELATED"/>
    <property type="match status" value="1"/>
</dbReference>
<reference evidence="5 6" key="1">
    <citation type="submission" date="2024-09" db="EMBL/GenBank/DDBJ databases">
        <authorList>
            <person name="Sun Q."/>
            <person name="Mori K."/>
        </authorList>
    </citation>
    <scope>NUCLEOTIDE SEQUENCE [LARGE SCALE GENOMIC DNA]</scope>
    <source>
        <strain evidence="5 6">CCM 8543</strain>
    </source>
</reference>
<gene>
    <name evidence="5" type="ORF">ACFFJ2_15855</name>
</gene>
<evidence type="ECO:0000259" key="4">
    <source>
        <dbReference type="Pfam" id="PF08125"/>
    </source>
</evidence>
<dbReference type="GO" id="GO:0016491">
    <property type="term" value="F:oxidoreductase activity"/>
    <property type="evidence" value="ECO:0007669"/>
    <property type="project" value="UniProtKB-KW"/>
</dbReference>
<feature type="domain" description="Mannitol dehydrogenase C-terminal" evidence="4">
    <location>
        <begin position="285"/>
        <end position="476"/>
    </location>
</feature>
<dbReference type="SUPFAM" id="SSF48179">
    <property type="entry name" value="6-phosphogluconate dehydrogenase C-terminal domain-like"/>
    <property type="match status" value="1"/>
</dbReference>
<dbReference type="EC" id="1.1.1.-" evidence="5"/>
<dbReference type="InterPro" id="IPR013328">
    <property type="entry name" value="6PGD_dom2"/>
</dbReference>
<name>A0ABV6DB62_9HYPH</name>
<dbReference type="InterPro" id="IPR023027">
    <property type="entry name" value="Mannitol_DH_CS"/>
</dbReference>
<organism evidence="5 6">
    <name type="scientific">Chelativorans intermedius</name>
    <dbReference type="NCBI Taxonomy" id="515947"/>
    <lineage>
        <taxon>Bacteria</taxon>
        <taxon>Pseudomonadati</taxon>
        <taxon>Pseudomonadota</taxon>
        <taxon>Alphaproteobacteria</taxon>
        <taxon>Hyphomicrobiales</taxon>
        <taxon>Phyllobacteriaceae</taxon>
        <taxon>Chelativorans</taxon>
    </lineage>
</organism>
<dbReference type="PANTHER" id="PTHR43362">
    <property type="entry name" value="MANNITOL DEHYDROGENASE DSF1-RELATED"/>
    <property type="match status" value="1"/>
</dbReference>
<evidence type="ECO:0000256" key="1">
    <source>
        <dbReference type="ARBA" id="ARBA00023002"/>
    </source>
</evidence>
<dbReference type="PROSITE" id="PS00974">
    <property type="entry name" value="MANNITOL_DHGENASE"/>
    <property type="match status" value="1"/>
</dbReference>
<keyword evidence="6" id="KW-1185">Reference proteome</keyword>
<dbReference type="EMBL" id="JBHLXD010000031">
    <property type="protein sequence ID" value="MFC0209878.1"/>
    <property type="molecule type" value="Genomic_DNA"/>
</dbReference>
<keyword evidence="2" id="KW-0520">NAD</keyword>
<proteinExistence type="predicted"/>
<keyword evidence="1 5" id="KW-0560">Oxidoreductase</keyword>
<evidence type="ECO:0000313" key="6">
    <source>
        <dbReference type="Proteomes" id="UP001589755"/>
    </source>
</evidence>
<dbReference type="InterPro" id="IPR013118">
    <property type="entry name" value="Mannitol_DH_C"/>
</dbReference>
<dbReference type="Proteomes" id="UP001589755">
    <property type="component" value="Unassembled WGS sequence"/>
</dbReference>
<feature type="domain" description="Mannitol dehydrogenase N-terminal" evidence="3">
    <location>
        <begin position="30"/>
        <end position="276"/>
    </location>
</feature>
<dbReference type="InterPro" id="IPR008927">
    <property type="entry name" value="6-PGluconate_DH-like_C_sf"/>
</dbReference>
<dbReference type="Pfam" id="PF01232">
    <property type="entry name" value="Mannitol_dh"/>
    <property type="match status" value="1"/>
</dbReference>
<dbReference type="Gene3D" id="3.40.50.720">
    <property type="entry name" value="NAD(P)-binding Rossmann-like Domain"/>
    <property type="match status" value="1"/>
</dbReference>
<dbReference type="InterPro" id="IPR036291">
    <property type="entry name" value="NAD(P)-bd_dom_sf"/>
</dbReference>